<evidence type="ECO:0008006" key="5">
    <source>
        <dbReference type="Google" id="ProtNLM"/>
    </source>
</evidence>
<accession>A0ABZ0JQU9</accession>
<sequence length="487" mass="50961">MTATSPSDGVAAPPALAAFLRGIERRAAVLADLQSGRPERGTPALAAAMRAFRSHAAALPMADWPLRFWKLLGAVPTLRQADAAEGAWPAPLAHLRTLQPADRLALLLRIVAGLDEPLAAQVLQLSTEDYQQALARACPRDAGGHPDAAGWRALADAAQQCLRDLPPARLQALAQLRDAAIAGSTASPALAPAKASAPAAAAARPRRRGARSALRTRLAGAVIAVVVLALVGTVFWDRLPWHRSRAAAAAGGSDASLALGDTGPVQVEVLPPESDTASAPPLPAEPPAPLPEPAIYDLDFYAWYAAGAPPPRIERSAPSAAELAEAAENPPAAAMAPAIAPAAAANTPPALTPAQLRARQAAWDALPAAAQARLRQVATAFAGLPIEQQHSLHAQFAEMDALERHGWLLGPELGAEFWALQPLLGYVPAAQRQALLGLLRSLPADQREHLALLSQRTPPQDRAALRRDLLAQGTDSRGAWLKQRAAR</sequence>
<keyword evidence="2" id="KW-1133">Transmembrane helix</keyword>
<keyword evidence="2" id="KW-0812">Transmembrane</keyword>
<protein>
    <recommendedName>
        <fullName evidence="5">DUF3106 domain-containing protein</fullName>
    </recommendedName>
</protein>
<feature type="transmembrane region" description="Helical" evidence="2">
    <location>
        <begin position="214"/>
        <end position="236"/>
    </location>
</feature>
<feature type="region of interest" description="Disordered" evidence="1">
    <location>
        <begin position="266"/>
        <end position="288"/>
    </location>
</feature>
<proteinExistence type="predicted"/>
<dbReference type="Proteomes" id="UP001302020">
    <property type="component" value="Chromosome"/>
</dbReference>
<reference evidence="3 4" key="1">
    <citation type="submission" date="2023-05" db="EMBL/GenBank/DDBJ databases">
        <title>Xanthomonas rydalmerenesis sp. nov., a novel Xanthomonas species isolated from Fragaria x ananassa.</title>
        <authorList>
            <person name="McKnight D.J.E."/>
            <person name="Wong-Bajracharya J."/>
            <person name="Okoh E.B."/>
            <person name="Snijders F."/>
            <person name="Lidbetter F."/>
            <person name="Webster J."/>
            <person name="Djordjevic S.P."/>
            <person name="Bogema D.R."/>
            <person name="Chapman T.A."/>
        </authorList>
    </citation>
    <scope>NUCLEOTIDE SEQUENCE [LARGE SCALE GENOMIC DNA]</scope>
    <source>
        <strain evidence="3 4">DAR34883</strain>
    </source>
</reference>
<name>A0ABZ0JQU9_9XANT</name>
<evidence type="ECO:0000256" key="1">
    <source>
        <dbReference type="SAM" id="MobiDB-lite"/>
    </source>
</evidence>
<keyword evidence="2" id="KW-0472">Membrane</keyword>
<evidence type="ECO:0000256" key="2">
    <source>
        <dbReference type="SAM" id="Phobius"/>
    </source>
</evidence>
<evidence type="ECO:0000313" key="3">
    <source>
        <dbReference type="EMBL" id="WOS41497.1"/>
    </source>
</evidence>
<evidence type="ECO:0000313" key="4">
    <source>
        <dbReference type="Proteomes" id="UP001302020"/>
    </source>
</evidence>
<keyword evidence="4" id="KW-1185">Reference proteome</keyword>
<organism evidence="3 4">
    <name type="scientific">Xanthomonas rydalmerensis</name>
    <dbReference type="NCBI Taxonomy" id="3046274"/>
    <lineage>
        <taxon>Bacteria</taxon>
        <taxon>Pseudomonadati</taxon>
        <taxon>Pseudomonadota</taxon>
        <taxon>Gammaproteobacteria</taxon>
        <taxon>Lysobacterales</taxon>
        <taxon>Lysobacteraceae</taxon>
        <taxon>Xanthomonas</taxon>
    </lineage>
</organism>
<gene>
    <name evidence="3" type="ORF">QN243_03215</name>
</gene>
<dbReference type="EMBL" id="CP126172">
    <property type="protein sequence ID" value="WOS41497.1"/>
    <property type="molecule type" value="Genomic_DNA"/>
</dbReference>